<feature type="compositionally biased region" description="Basic and acidic residues" evidence="6">
    <location>
        <begin position="429"/>
        <end position="442"/>
    </location>
</feature>
<feature type="region of interest" description="Disordered" evidence="6">
    <location>
        <begin position="376"/>
        <end position="442"/>
    </location>
</feature>
<name>A0AAN9VH23_9ORTH</name>
<evidence type="ECO:0000256" key="3">
    <source>
        <dbReference type="ARBA" id="ARBA00023157"/>
    </source>
</evidence>
<dbReference type="InterPro" id="IPR013162">
    <property type="entry name" value="CD80_C2-set"/>
</dbReference>
<evidence type="ECO:0000256" key="1">
    <source>
        <dbReference type="ARBA" id="ARBA00004479"/>
    </source>
</evidence>
<dbReference type="InterPro" id="IPR007110">
    <property type="entry name" value="Ig-like_dom"/>
</dbReference>
<evidence type="ECO:0000256" key="4">
    <source>
        <dbReference type="ARBA" id="ARBA00023180"/>
    </source>
</evidence>
<keyword evidence="7" id="KW-1133">Transmembrane helix</keyword>
<feature type="region of interest" description="Disordered" evidence="6">
    <location>
        <begin position="105"/>
        <end position="137"/>
    </location>
</feature>
<comment type="caution">
    <text evidence="9">The sequence shown here is derived from an EMBL/GenBank/DDBJ whole genome shotgun (WGS) entry which is preliminary data.</text>
</comment>
<comment type="subcellular location">
    <subcellularLocation>
        <location evidence="1">Membrane</location>
        <topology evidence="1">Single-pass type I membrane protein</topology>
    </subcellularLocation>
</comment>
<evidence type="ECO:0000313" key="10">
    <source>
        <dbReference type="Proteomes" id="UP001378592"/>
    </source>
</evidence>
<keyword evidence="4" id="KW-0325">Glycoprotein</keyword>
<dbReference type="PROSITE" id="PS50835">
    <property type="entry name" value="IG_LIKE"/>
    <property type="match status" value="1"/>
</dbReference>
<keyword evidence="2 7" id="KW-0472">Membrane</keyword>
<dbReference type="Gene3D" id="2.60.40.10">
    <property type="entry name" value="Immunoglobulins"/>
    <property type="match status" value="2"/>
</dbReference>
<feature type="transmembrane region" description="Helical" evidence="7">
    <location>
        <begin position="342"/>
        <end position="364"/>
    </location>
</feature>
<dbReference type="InterPro" id="IPR013098">
    <property type="entry name" value="Ig_I-set"/>
</dbReference>
<dbReference type="SUPFAM" id="SSF48726">
    <property type="entry name" value="Immunoglobulin"/>
    <property type="match status" value="2"/>
</dbReference>
<dbReference type="GO" id="GO:0016020">
    <property type="term" value="C:membrane"/>
    <property type="evidence" value="ECO:0007669"/>
    <property type="project" value="UniProtKB-SubCell"/>
</dbReference>
<organism evidence="9 10">
    <name type="scientific">Gryllus longicercus</name>
    <dbReference type="NCBI Taxonomy" id="2509291"/>
    <lineage>
        <taxon>Eukaryota</taxon>
        <taxon>Metazoa</taxon>
        <taxon>Ecdysozoa</taxon>
        <taxon>Arthropoda</taxon>
        <taxon>Hexapoda</taxon>
        <taxon>Insecta</taxon>
        <taxon>Pterygota</taxon>
        <taxon>Neoptera</taxon>
        <taxon>Polyneoptera</taxon>
        <taxon>Orthoptera</taxon>
        <taxon>Ensifera</taxon>
        <taxon>Gryllidea</taxon>
        <taxon>Grylloidea</taxon>
        <taxon>Gryllidae</taxon>
        <taxon>Gryllinae</taxon>
        <taxon>Gryllus</taxon>
    </lineage>
</organism>
<sequence length="442" mass="48187">MEGQRVTVQCRAGRALQYCRIEHTTPRAGQERSTWNLNEDLPQSSDGVKYAGAGLESGQCGFTVQRLPASFNGGFRCTMGFRNLPEEGIGVFNITVAVAPNAPDLAVSSSGQRPSYGSGYGSNDRYPSRDESEFRDGDTLTASCTIRDSRPPANISWFLDDQEVTRGLTNLETIHTTDRDLFTVKQNLTYQLSWRDHGKMLRCVAGHLALEDSNRNNQTSAAVNVKFAPRPHSNPIDQFGFIVGVPGEIAVEVNAYPKPTVSWKINEEVVQENSAGYDGHFHASSLMNNGSGSWTAVLRINEVNMEDIEREYALSARNELGEETYRIRLSTSSEPIVTSLEAGAIIGIVVAILVLLLAIFLLVFARTTGRWCFAASGGRGKTSHSSSEAHIDPEKTATPPAKGEGEGGMENPSANHNVSSEYINGNQQEIKKAVKDDKDTPV</sequence>
<evidence type="ECO:0000256" key="2">
    <source>
        <dbReference type="ARBA" id="ARBA00023136"/>
    </source>
</evidence>
<feature type="compositionally biased region" description="Polar residues" evidence="6">
    <location>
        <begin position="412"/>
        <end position="428"/>
    </location>
</feature>
<gene>
    <name evidence="9" type="ORF">R5R35_005982</name>
</gene>
<dbReference type="EMBL" id="JAZDUA010000262">
    <property type="protein sequence ID" value="KAK7862706.1"/>
    <property type="molecule type" value="Genomic_DNA"/>
</dbReference>
<evidence type="ECO:0000256" key="7">
    <source>
        <dbReference type="SAM" id="Phobius"/>
    </source>
</evidence>
<dbReference type="InterPro" id="IPR051275">
    <property type="entry name" value="Cell_adhesion_signaling"/>
</dbReference>
<evidence type="ECO:0000256" key="6">
    <source>
        <dbReference type="SAM" id="MobiDB-lite"/>
    </source>
</evidence>
<protein>
    <recommendedName>
        <fullName evidence="8">Ig-like domain-containing protein</fullName>
    </recommendedName>
</protein>
<dbReference type="InterPro" id="IPR036179">
    <property type="entry name" value="Ig-like_dom_sf"/>
</dbReference>
<keyword evidence="5" id="KW-0393">Immunoglobulin domain</keyword>
<feature type="compositionally biased region" description="Basic and acidic residues" evidence="6">
    <location>
        <begin position="126"/>
        <end position="137"/>
    </location>
</feature>
<feature type="domain" description="Ig-like" evidence="8">
    <location>
        <begin position="103"/>
        <end position="224"/>
    </location>
</feature>
<dbReference type="AlphaFoldDB" id="A0AAN9VH23"/>
<dbReference type="PANTHER" id="PTHR11640">
    <property type="entry name" value="NEPHRIN"/>
    <property type="match status" value="1"/>
</dbReference>
<evidence type="ECO:0000313" key="9">
    <source>
        <dbReference type="EMBL" id="KAK7862706.1"/>
    </source>
</evidence>
<dbReference type="Pfam" id="PF07679">
    <property type="entry name" value="I-set"/>
    <property type="match status" value="1"/>
</dbReference>
<keyword evidence="10" id="KW-1185">Reference proteome</keyword>
<dbReference type="Proteomes" id="UP001378592">
    <property type="component" value="Unassembled WGS sequence"/>
</dbReference>
<proteinExistence type="predicted"/>
<keyword evidence="3" id="KW-1015">Disulfide bond</keyword>
<keyword evidence="7" id="KW-0812">Transmembrane</keyword>
<dbReference type="Pfam" id="PF08205">
    <property type="entry name" value="C2-set_2"/>
    <property type="match status" value="1"/>
</dbReference>
<dbReference type="InterPro" id="IPR013783">
    <property type="entry name" value="Ig-like_fold"/>
</dbReference>
<evidence type="ECO:0000259" key="8">
    <source>
        <dbReference type="PROSITE" id="PS50835"/>
    </source>
</evidence>
<accession>A0AAN9VH23</accession>
<reference evidence="9 10" key="1">
    <citation type="submission" date="2024-03" db="EMBL/GenBank/DDBJ databases">
        <title>The genome assembly and annotation of the cricket Gryllus longicercus Weissman &amp; Gray.</title>
        <authorList>
            <person name="Szrajer S."/>
            <person name="Gray D."/>
            <person name="Ylla G."/>
        </authorList>
    </citation>
    <scope>NUCLEOTIDE SEQUENCE [LARGE SCALE GENOMIC DNA]</scope>
    <source>
        <strain evidence="9">DAG 2021-001</strain>
        <tissue evidence="9">Whole body minus gut</tissue>
    </source>
</reference>
<evidence type="ECO:0000256" key="5">
    <source>
        <dbReference type="ARBA" id="ARBA00023319"/>
    </source>
</evidence>